<proteinExistence type="predicted"/>
<dbReference type="Proteomes" id="UP000001197">
    <property type="component" value="Chromosome 2"/>
</dbReference>
<reference evidence="1 3" key="1">
    <citation type="journal article" date="2008" name="Genome Biol.">
        <title>The genome sequence of the model ascomycete fungus Podospora anserina.</title>
        <authorList>
            <person name="Espagne E."/>
            <person name="Lespinet O."/>
            <person name="Malagnac F."/>
            <person name="Da Silva C."/>
            <person name="Jaillon O."/>
            <person name="Porcel B.M."/>
            <person name="Couloux A."/>
            <person name="Aury J.-M."/>
            <person name="Segurens B."/>
            <person name="Poulain J."/>
            <person name="Anthouard V."/>
            <person name="Grossetete S."/>
            <person name="Khalili H."/>
            <person name="Coppin E."/>
            <person name="Dequard-Chablat M."/>
            <person name="Picard M."/>
            <person name="Contamine V."/>
            <person name="Arnaise S."/>
            <person name="Bourdais A."/>
            <person name="Berteaux-Lecellier V."/>
            <person name="Gautheret D."/>
            <person name="de Vries R.P."/>
            <person name="Battaglia E."/>
            <person name="Coutinho P.M."/>
            <person name="Danchin E.G.J."/>
            <person name="Henrissat B."/>
            <person name="El Khoury R."/>
            <person name="Sainsard-Chanet A."/>
            <person name="Boivin A."/>
            <person name="Pinan-Lucarre B."/>
            <person name="Sellem C.H."/>
            <person name="Debuchy R."/>
            <person name="Wincker P."/>
            <person name="Weissenbach J."/>
            <person name="Silar P."/>
        </authorList>
    </citation>
    <scope>NUCLEOTIDE SEQUENCE [LARGE SCALE GENOMIC DNA]</scope>
    <source>
        <strain evidence="3">S / ATCC MYA-4624 / DSM 980 / FGSC 10383</strain>
        <strain evidence="1">S mat+</strain>
    </source>
</reference>
<dbReference type="VEuPathDB" id="FungiDB:PODANS_2_7700"/>
<reference evidence="2" key="4">
    <citation type="submission" date="2014-09" db="EMBL/GenBank/DDBJ databases">
        <title>Maintaining two mating types: Structure of the mating type locus and its role in heterokaryosis in Podospora anserina.</title>
        <authorList>
            <person name="Grognet P."/>
            <person name="Bidard F."/>
            <person name="Kuchly C."/>
            <person name="Chan Ho Tong L."/>
            <person name="Coppin E."/>
            <person name="Ait Benkhali J."/>
            <person name="Couloux A."/>
            <person name="Wincker P."/>
            <person name="Debuchy R."/>
            <person name="Silar P."/>
        </authorList>
    </citation>
    <scope>NUCLEOTIDE SEQUENCE</scope>
</reference>
<organism evidence="1">
    <name type="scientific">Podospora anserina (strain S / ATCC MYA-4624 / DSM 980 / FGSC 10383)</name>
    <name type="common">Pleurage anserina</name>
    <dbReference type="NCBI Taxonomy" id="515849"/>
    <lineage>
        <taxon>Eukaryota</taxon>
        <taxon>Fungi</taxon>
        <taxon>Dikarya</taxon>
        <taxon>Ascomycota</taxon>
        <taxon>Pezizomycotina</taxon>
        <taxon>Sordariomycetes</taxon>
        <taxon>Sordariomycetidae</taxon>
        <taxon>Sordariales</taxon>
        <taxon>Podosporaceae</taxon>
        <taxon>Podospora</taxon>
        <taxon>Podospora anserina</taxon>
    </lineage>
</organism>
<sequence length="180" mass="20133">MAPPKTLTTLPNEVLLRICKLLSDSHFSSLRALSQANRHCFSVAAAALVDTITFYIGDPAQLAQDVENCKQVLQQRNHNLFSHVRRLIIVGCMGELDSRQINPLHPEYANRSWHLSLPWTTDFDTARAHLHGFLPGSSNGRSAIPLTTFNCNWGTSVSSILSWKVYSGWQGECKQTWTAL</sequence>
<dbReference type="GeneID" id="6196385"/>
<dbReference type="RefSeq" id="XP_001911561.1">
    <property type="nucleotide sequence ID" value="XM_001911526.1"/>
</dbReference>
<dbReference type="KEGG" id="pan:PODANSg8603"/>
<keyword evidence="3" id="KW-1185">Reference proteome</keyword>
<evidence type="ECO:0000313" key="2">
    <source>
        <dbReference type="EMBL" id="CDP25789.1"/>
    </source>
</evidence>
<accession>B2B6G1</accession>
<gene>
    <name evidence="1" type="ORF">PODANS_2_7700</name>
</gene>
<dbReference type="AlphaFoldDB" id="B2B6G1"/>
<dbReference type="InParanoid" id="B2B6G1"/>
<protein>
    <submittedName>
        <fullName evidence="1">Podospora anserina S mat+ genomic DNA chromosome 2, supercontig 2</fullName>
    </submittedName>
</protein>
<evidence type="ECO:0000313" key="3">
    <source>
        <dbReference type="Proteomes" id="UP000001197"/>
    </source>
</evidence>
<dbReference type="OrthoDB" id="4204599at2759"/>
<dbReference type="HOGENOM" id="CLU_1496854_0_0_1"/>
<dbReference type="EMBL" id="FO904937">
    <property type="protein sequence ID" value="CDP25789.1"/>
    <property type="molecule type" value="Genomic_DNA"/>
</dbReference>
<reference evidence="1" key="2">
    <citation type="submission" date="2008-07" db="EMBL/GenBank/DDBJ databases">
        <authorList>
            <person name="Genoscope - CEA"/>
        </authorList>
    </citation>
    <scope>NUCLEOTIDE SEQUENCE</scope>
    <source>
        <strain evidence="1">S mat+</strain>
    </source>
</reference>
<evidence type="ECO:0000313" key="1">
    <source>
        <dbReference type="EMBL" id="CAP73386.1"/>
    </source>
</evidence>
<name>B2B6G1_PODAN</name>
<reference evidence="3" key="3">
    <citation type="journal article" date="2014" name="Genetics">
        <title>Maintaining two mating types: Structure of the mating type locus and its role in heterokaryosis in Podospora anserina.</title>
        <authorList>
            <person name="Grognet P."/>
            <person name="Bidard F."/>
            <person name="Kuchly C."/>
            <person name="Tong L.C.H."/>
            <person name="Coppin E."/>
            <person name="Benkhali J.A."/>
            <person name="Couloux A."/>
            <person name="Wincker P."/>
            <person name="Debuchy R."/>
            <person name="Silar P."/>
        </authorList>
    </citation>
    <scope>GENOME REANNOTATION</scope>
    <source>
        <strain evidence="3">S / ATCC MYA-4624 / DSM 980 / FGSC 10383</strain>
    </source>
</reference>
<dbReference type="EMBL" id="CU640366">
    <property type="protein sequence ID" value="CAP73386.1"/>
    <property type="molecule type" value="Genomic_DNA"/>
</dbReference>